<organism evidence="1 2">
    <name type="scientific">Nitratidesulfovibrio oxamicus</name>
    <dbReference type="NCBI Taxonomy" id="32016"/>
    <lineage>
        <taxon>Bacteria</taxon>
        <taxon>Pseudomonadati</taxon>
        <taxon>Thermodesulfobacteriota</taxon>
        <taxon>Desulfovibrionia</taxon>
        <taxon>Desulfovibrionales</taxon>
        <taxon>Desulfovibrionaceae</taxon>
        <taxon>Nitratidesulfovibrio</taxon>
    </lineage>
</organism>
<comment type="caution">
    <text evidence="1">The sequence shown here is derived from an EMBL/GenBank/DDBJ whole genome shotgun (WGS) entry which is preliminary data.</text>
</comment>
<dbReference type="RefSeq" id="WP_196608692.1">
    <property type="nucleotide sequence ID" value="NZ_VRYY01000130.1"/>
</dbReference>
<protein>
    <submittedName>
        <fullName evidence="1">Uncharacterized protein</fullName>
    </submittedName>
</protein>
<dbReference type="Proteomes" id="UP001194469">
    <property type="component" value="Unassembled WGS sequence"/>
</dbReference>
<accession>A0ABS0J2Y0</accession>
<proteinExistence type="predicted"/>
<name>A0ABS0J2Y0_9BACT</name>
<dbReference type="EMBL" id="VRYY01000130">
    <property type="protein sequence ID" value="MBG3876560.1"/>
    <property type="molecule type" value="Genomic_DNA"/>
</dbReference>
<gene>
    <name evidence="1" type="ORF">FVW20_05855</name>
</gene>
<evidence type="ECO:0000313" key="1">
    <source>
        <dbReference type="EMBL" id="MBG3876560.1"/>
    </source>
</evidence>
<reference evidence="1 2" key="1">
    <citation type="submission" date="2019-08" db="EMBL/GenBank/DDBJ databases">
        <authorList>
            <person name="Luo N."/>
        </authorList>
    </citation>
    <scope>NUCLEOTIDE SEQUENCE [LARGE SCALE GENOMIC DNA]</scope>
    <source>
        <strain evidence="1 2">NCIMB 9442</strain>
    </source>
</reference>
<evidence type="ECO:0000313" key="2">
    <source>
        <dbReference type="Proteomes" id="UP001194469"/>
    </source>
</evidence>
<sequence length="88" mass="10347">MKDFLEKLQPVGECVIYYLYHNEDEPMPTCWSDPLELMGDMTRLQLTDAQMRELRDILSEEIRSEGPEAVWKGRTLRKNIIHSCGYLV</sequence>
<keyword evidence="2" id="KW-1185">Reference proteome</keyword>